<keyword evidence="1" id="KW-1133">Transmembrane helix</keyword>
<gene>
    <name evidence="2" type="ORF">ENM30_03710</name>
</gene>
<organism evidence="2">
    <name type="scientific">Caldiarchaeum subterraneum</name>
    <dbReference type="NCBI Taxonomy" id="311458"/>
    <lineage>
        <taxon>Archaea</taxon>
        <taxon>Nitrososphaerota</taxon>
        <taxon>Candidatus Caldarchaeales</taxon>
        <taxon>Candidatus Caldarchaeaceae</taxon>
        <taxon>Candidatus Caldarchaeum</taxon>
    </lineage>
</organism>
<reference evidence="2" key="1">
    <citation type="journal article" date="2020" name="mSystems">
        <title>Genome- and Community-Level Interaction Insights into Carbon Utilization and Element Cycling Functions of Hydrothermarchaeota in Hydrothermal Sediment.</title>
        <authorList>
            <person name="Zhou Z."/>
            <person name="Liu Y."/>
            <person name="Xu W."/>
            <person name="Pan J."/>
            <person name="Luo Z.H."/>
            <person name="Li M."/>
        </authorList>
    </citation>
    <scope>NUCLEOTIDE SEQUENCE [LARGE SCALE GENOMIC DNA]</scope>
    <source>
        <strain evidence="2">SpSt-1073</strain>
    </source>
</reference>
<dbReference type="SUPFAM" id="SSF75011">
    <property type="entry name" value="3-carboxy-cis,cis-mucoante lactonizing enzyme"/>
    <property type="match status" value="1"/>
</dbReference>
<sequence>MRRLCLAGLLAALMLTAVMSGLGEVISFRLSYGGAADDITTDIYVDANGIYTVGYTTSFGTNTPNAFLTIFNSDNTHRCSVALDLGASEEARALTFHNNRIYMLGKTTAGSTVPNHFVAVFDTSCNLQTINLYDIGPGEEVTDIAVEPAASPSFYVVGYQPGIGAFVEKLDSSLNVVWAKNFKVRGGNDLANAVAFSGGRVYVAGTSDDGSSLEMFVSVFDTNGNPVATREIGGSNNDEAYDIIVSPGNIYLAGKTFIAGRQDEAVLTRLDSGLALQWIRAFGTSSGDEVAYGLTAVGGTLYIAGYTTGYGTRDVLLAAYAADGTFSHSFFITGGPTGDDWAHSASSLGACVYLAGQHVNLPLFYVINDLQNAQSSSVSLTVETLTPTMTNVTPSTSPPSPGVATYTPSINTAAGINSFYSRFCPDNLVSTSTTTVTSTVGTTTTATATATTTTTAYAIATTTITQTSSVIFVSTATSTTTIPVTTTQTQTQTTTNTQTVTTTATATTTSTALTTQTQSTTLTLTEITTVAFAEPVSTYILPMLLILIAVLVGTAIIIGRRRQPQPQPPTF</sequence>
<accession>A0A7J3WCH9</accession>
<comment type="caution">
    <text evidence="2">The sequence shown here is derived from an EMBL/GenBank/DDBJ whole genome shotgun (WGS) entry which is preliminary data.</text>
</comment>
<keyword evidence="1" id="KW-0472">Membrane</keyword>
<proteinExistence type="predicted"/>
<protein>
    <submittedName>
        <fullName evidence="2">Uncharacterized protein</fullName>
    </submittedName>
</protein>
<evidence type="ECO:0000313" key="2">
    <source>
        <dbReference type="EMBL" id="HHN52403.1"/>
    </source>
</evidence>
<dbReference type="PANTHER" id="PTHR42754">
    <property type="entry name" value="ENDOGLUCANASE"/>
    <property type="match status" value="1"/>
</dbReference>
<evidence type="ECO:0000256" key="1">
    <source>
        <dbReference type="SAM" id="Phobius"/>
    </source>
</evidence>
<dbReference type="EMBL" id="DRXG01000080">
    <property type="protein sequence ID" value="HHN52403.1"/>
    <property type="molecule type" value="Genomic_DNA"/>
</dbReference>
<name>A0A7J3WCH9_CALS0</name>
<keyword evidence="1" id="KW-0812">Transmembrane</keyword>
<dbReference type="AlphaFoldDB" id="A0A7J3WCH9"/>
<feature type="transmembrane region" description="Helical" evidence="1">
    <location>
        <begin position="539"/>
        <end position="558"/>
    </location>
</feature>
<dbReference type="PANTHER" id="PTHR42754:SF1">
    <property type="entry name" value="LIPOPROTEIN"/>
    <property type="match status" value="1"/>
</dbReference>